<dbReference type="Proteomes" id="UP001249851">
    <property type="component" value="Unassembled WGS sequence"/>
</dbReference>
<dbReference type="PANTHER" id="PTHR16317:SF1">
    <property type="entry name" value="KICSTOR COMPLEX PROTEIN ITFG2"/>
    <property type="match status" value="1"/>
</dbReference>
<sequence>MATAILDITLTNAKIIHITASSVEDGFMEPISSQLLPTNCRILLLVDVDGDGELKLVTGHADRVVHIHKLEAYNEPVTPVQDEVNMEGNQTRFNECSDRDISFYSENKEQKRKSSQDSLSSSQVSKQNVSKELTKESKGESKTPNKRKERKNSNQEDVKSASQVSDVTNGKDGWQGQTEAKTKLLGWRFVHKNSWTLSYQMNSLVVFDAMNVRHLLASQPGGTYAILLSSVLNKQEKSGEQASSSPSSSIFNQLPVLRARNKGIPTNLITINCHDCASAVVNSSRSAGQNPTYLAICTQDGHLSFINNMKQHWFVRVEPGNYGFFAMSKLDITQDGDEKVALCAWNGNTYIIDHRRNVVQFKFDENVMAFCAGKFAFSPGKNLPALVYVTSSNRVVIYHNVRLTSMVPSKRHVLIKREPSQKEKALDTLRVEAVECKVASPPKSFATS</sequence>
<dbReference type="PANTHER" id="PTHR16317">
    <property type="entry name" value="INTEGRIN ALPHA REPEAT DOMAIN-CONTAINING"/>
    <property type="match status" value="1"/>
</dbReference>
<evidence type="ECO:0000313" key="3">
    <source>
        <dbReference type="Proteomes" id="UP001249851"/>
    </source>
</evidence>
<dbReference type="GO" id="GO:0032006">
    <property type="term" value="P:regulation of TOR signaling"/>
    <property type="evidence" value="ECO:0007669"/>
    <property type="project" value="TreeGrafter"/>
</dbReference>
<feature type="compositionally biased region" description="Basic and acidic residues" evidence="1">
    <location>
        <begin position="106"/>
        <end position="115"/>
    </location>
</feature>
<dbReference type="AlphaFoldDB" id="A0AAD9USJ1"/>
<keyword evidence="3" id="KW-1185">Reference proteome</keyword>
<dbReference type="InterPro" id="IPR036322">
    <property type="entry name" value="WD40_repeat_dom_sf"/>
</dbReference>
<comment type="caution">
    <text evidence="2">The sequence shown here is derived from an EMBL/GenBank/DDBJ whole genome shotgun (WGS) entry which is preliminary data.</text>
</comment>
<evidence type="ECO:0000313" key="2">
    <source>
        <dbReference type="EMBL" id="KAK2548328.1"/>
    </source>
</evidence>
<reference evidence="2" key="2">
    <citation type="journal article" date="2023" name="Science">
        <title>Genomic signatures of disease resistance in endangered staghorn corals.</title>
        <authorList>
            <person name="Vollmer S.V."/>
            <person name="Selwyn J.D."/>
            <person name="Despard B.A."/>
            <person name="Roesel C.L."/>
        </authorList>
    </citation>
    <scope>NUCLEOTIDE SEQUENCE</scope>
    <source>
        <strain evidence="2">K2</strain>
    </source>
</reference>
<protein>
    <submittedName>
        <fullName evidence="2">KICSTOR complex protein ITFG2</fullName>
    </submittedName>
</protein>
<dbReference type="Pfam" id="PF15907">
    <property type="entry name" value="Itfg2"/>
    <property type="match status" value="2"/>
</dbReference>
<name>A0AAD9USJ1_ACRCE</name>
<reference evidence="2" key="1">
    <citation type="journal article" date="2023" name="G3 (Bethesda)">
        <title>Whole genome assembly and annotation of the endangered Caribbean coral Acropora cervicornis.</title>
        <authorList>
            <person name="Selwyn J.D."/>
            <person name="Vollmer S.V."/>
        </authorList>
    </citation>
    <scope>NUCLEOTIDE SEQUENCE</scope>
    <source>
        <strain evidence="2">K2</strain>
    </source>
</reference>
<dbReference type="EMBL" id="JARQWQ010000149">
    <property type="protein sequence ID" value="KAK2548328.1"/>
    <property type="molecule type" value="Genomic_DNA"/>
</dbReference>
<dbReference type="SUPFAM" id="SSF50978">
    <property type="entry name" value="WD40 repeat-like"/>
    <property type="match status" value="1"/>
</dbReference>
<evidence type="ECO:0000256" key="1">
    <source>
        <dbReference type="SAM" id="MobiDB-lite"/>
    </source>
</evidence>
<proteinExistence type="predicted"/>
<dbReference type="InterPro" id="IPR031793">
    <property type="entry name" value="KICSTOR_ITFG2"/>
</dbReference>
<feature type="region of interest" description="Disordered" evidence="1">
    <location>
        <begin position="106"/>
        <end position="175"/>
    </location>
</feature>
<feature type="compositionally biased region" description="Basic and acidic residues" evidence="1">
    <location>
        <begin position="132"/>
        <end position="143"/>
    </location>
</feature>
<gene>
    <name evidence="2" type="ORF">P5673_031483</name>
</gene>
<feature type="compositionally biased region" description="Low complexity" evidence="1">
    <location>
        <begin position="116"/>
        <end position="131"/>
    </location>
</feature>
<accession>A0AAD9USJ1</accession>
<organism evidence="2 3">
    <name type="scientific">Acropora cervicornis</name>
    <name type="common">Staghorn coral</name>
    <dbReference type="NCBI Taxonomy" id="6130"/>
    <lineage>
        <taxon>Eukaryota</taxon>
        <taxon>Metazoa</taxon>
        <taxon>Cnidaria</taxon>
        <taxon>Anthozoa</taxon>
        <taxon>Hexacorallia</taxon>
        <taxon>Scleractinia</taxon>
        <taxon>Astrocoeniina</taxon>
        <taxon>Acroporidae</taxon>
        <taxon>Acropora</taxon>
    </lineage>
</organism>